<dbReference type="EnsemblPlants" id="TuG1812G0700005099.01.T01">
    <property type="protein sequence ID" value="TuG1812G0700005099.01.T01.cds403803"/>
    <property type="gene ID" value="TuG1812G0700005099.01"/>
</dbReference>
<evidence type="ECO:0000313" key="1">
    <source>
        <dbReference type="EnsemblPlants" id="TuG1812G0700005099.01.T01.cds403803"/>
    </source>
</evidence>
<sequence length="80" mass="9279">MLRIPYMERITNLPNLQKLTITDCPKLKVLESIPALERLILQDYVMEELPKYMRDIKSKAFAAILQDMAAIFVSHGTIWS</sequence>
<reference evidence="1" key="3">
    <citation type="submission" date="2022-06" db="UniProtKB">
        <authorList>
            <consortium name="EnsemblPlants"/>
        </authorList>
    </citation>
    <scope>IDENTIFICATION</scope>
</reference>
<reference evidence="1" key="2">
    <citation type="submission" date="2018-03" db="EMBL/GenBank/DDBJ databases">
        <title>The Triticum urartu genome reveals the dynamic nature of wheat genome evolution.</title>
        <authorList>
            <person name="Ling H."/>
            <person name="Ma B."/>
            <person name="Shi X."/>
            <person name="Liu H."/>
            <person name="Dong L."/>
            <person name="Sun H."/>
            <person name="Cao Y."/>
            <person name="Gao Q."/>
            <person name="Zheng S."/>
            <person name="Li Y."/>
            <person name="Yu Y."/>
            <person name="Du H."/>
            <person name="Qi M."/>
            <person name="Li Y."/>
            <person name="Yu H."/>
            <person name="Cui Y."/>
            <person name="Wang N."/>
            <person name="Chen C."/>
            <person name="Wu H."/>
            <person name="Zhao Y."/>
            <person name="Zhang J."/>
            <person name="Li Y."/>
            <person name="Zhou W."/>
            <person name="Zhang B."/>
            <person name="Hu W."/>
            <person name="Eijk M."/>
            <person name="Tang J."/>
            <person name="Witsenboer H."/>
            <person name="Zhao S."/>
            <person name="Li Z."/>
            <person name="Zhang A."/>
            <person name="Wang D."/>
            <person name="Liang C."/>
        </authorList>
    </citation>
    <scope>NUCLEOTIDE SEQUENCE [LARGE SCALE GENOMIC DNA]</scope>
    <source>
        <strain evidence="1">cv. G1812</strain>
    </source>
</reference>
<dbReference type="AlphaFoldDB" id="A0A8R7V691"/>
<dbReference type="Proteomes" id="UP000015106">
    <property type="component" value="Chromosome 7"/>
</dbReference>
<organism evidence="1 2">
    <name type="scientific">Triticum urartu</name>
    <name type="common">Red wild einkorn</name>
    <name type="synonym">Crithodium urartu</name>
    <dbReference type="NCBI Taxonomy" id="4572"/>
    <lineage>
        <taxon>Eukaryota</taxon>
        <taxon>Viridiplantae</taxon>
        <taxon>Streptophyta</taxon>
        <taxon>Embryophyta</taxon>
        <taxon>Tracheophyta</taxon>
        <taxon>Spermatophyta</taxon>
        <taxon>Magnoliopsida</taxon>
        <taxon>Liliopsida</taxon>
        <taxon>Poales</taxon>
        <taxon>Poaceae</taxon>
        <taxon>BOP clade</taxon>
        <taxon>Pooideae</taxon>
        <taxon>Triticodae</taxon>
        <taxon>Triticeae</taxon>
        <taxon>Triticinae</taxon>
        <taxon>Triticum</taxon>
    </lineage>
</organism>
<proteinExistence type="predicted"/>
<protein>
    <submittedName>
        <fullName evidence="1">Uncharacterized protein</fullName>
    </submittedName>
</protein>
<dbReference type="Gene3D" id="3.80.10.10">
    <property type="entry name" value="Ribonuclease Inhibitor"/>
    <property type="match status" value="1"/>
</dbReference>
<accession>A0A8R7V691</accession>
<dbReference type="Gramene" id="TuG1812G0700005099.01.T01">
    <property type="protein sequence ID" value="TuG1812G0700005099.01.T01.cds403803"/>
    <property type="gene ID" value="TuG1812G0700005099.01"/>
</dbReference>
<keyword evidence="2" id="KW-1185">Reference proteome</keyword>
<dbReference type="InterPro" id="IPR032675">
    <property type="entry name" value="LRR_dom_sf"/>
</dbReference>
<name>A0A8R7V691_TRIUA</name>
<evidence type="ECO:0000313" key="2">
    <source>
        <dbReference type="Proteomes" id="UP000015106"/>
    </source>
</evidence>
<reference evidence="2" key="1">
    <citation type="journal article" date="2013" name="Nature">
        <title>Draft genome of the wheat A-genome progenitor Triticum urartu.</title>
        <authorList>
            <person name="Ling H.Q."/>
            <person name="Zhao S."/>
            <person name="Liu D."/>
            <person name="Wang J."/>
            <person name="Sun H."/>
            <person name="Zhang C."/>
            <person name="Fan H."/>
            <person name="Li D."/>
            <person name="Dong L."/>
            <person name="Tao Y."/>
            <person name="Gao C."/>
            <person name="Wu H."/>
            <person name="Li Y."/>
            <person name="Cui Y."/>
            <person name="Guo X."/>
            <person name="Zheng S."/>
            <person name="Wang B."/>
            <person name="Yu K."/>
            <person name="Liang Q."/>
            <person name="Yang W."/>
            <person name="Lou X."/>
            <person name="Chen J."/>
            <person name="Feng M."/>
            <person name="Jian J."/>
            <person name="Zhang X."/>
            <person name="Luo G."/>
            <person name="Jiang Y."/>
            <person name="Liu J."/>
            <person name="Wang Z."/>
            <person name="Sha Y."/>
            <person name="Zhang B."/>
            <person name="Wu H."/>
            <person name="Tang D."/>
            <person name="Shen Q."/>
            <person name="Xue P."/>
            <person name="Zou S."/>
            <person name="Wang X."/>
            <person name="Liu X."/>
            <person name="Wang F."/>
            <person name="Yang Y."/>
            <person name="An X."/>
            <person name="Dong Z."/>
            <person name="Zhang K."/>
            <person name="Zhang X."/>
            <person name="Luo M.C."/>
            <person name="Dvorak J."/>
            <person name="Tong Y."/>
            <person name="Wang J."/>
            <person name="Yang H."/>
            <person name="Li Z."/>
            <person name="Wang D."/>
            <person name="Zhang A."/>
            <person name="Wang J."/>
        </authorList>
    </citation>
    <scope>NUCLEOTIDE SEQUENCE</scope>
    <source>
        <strain evidence="2">cv. G1812</strain>
    </source>
</reference>